<accession>A0A0D8B516</accession>
<reference evidence="3" key="1">
    <citation type="submission" date="2015-02" db="EMBL/GenBank/DDBJ databases">
        <title>Draft Genome of Frankia sp. CpI1-S.</title>
        <authorList>
            <person name="Oshone R.T."/>
            <person name="Ngom M."/>
            <person name="Ghodhbane-Gtari F."/>
            <person name="Gtari M."/>
            <person name="Morris K."/>
            <person name="Thomas K."/>
            <person name="Sen A."/>
            <person name="Tisa L.S."/>
        </authorList>
    </citation>
    <scope>NUCLEOTIDE SEQUENCE [LARGE SCALE GENOMIC DNA]</scope>
    <source>
        <strain evidence="3">CpI1-S</strain>
    </source>
</reference>
<keyword evidence="3" id="KW-1185">Reference proteome</keyword>
<reference evidence="2 3" key="2">
    <citation type="journal article" date="2016" name="Genome Announc.">
        <title>Permanent Draft Genome Sequences for Two Variants of Frankia sp. Strain CpI1, the First Frankia Strain Isolated from Root Nodules of Comptonia peregrina.</title>
        <authorList>
            <person name="Oshone R."/>
            <person name="Hurst S.G.IV."/>
            <person name="Abebe-Akele F."/>
            <person name="Simpson S."/>
            <person name="Morris K."/>
            <person name="Thomas W.K."/>
            <person name="Tisa L.S."/>
        </authorList>
    </citation>
    <scope>NUCLEOTIDE SEQUENCE [LARGE SCALE GENOMIC DNA]</scope>
    <source>
        <strain evidence="3">CpI1-S</strain>
    </source>
</reference>
<protein>
    <submittedName>
        <fullName evidence="2">Uncharacterized protein</fullName>
    </submittedName>
</protein>
<dbReference type="EMBL" id="JYFN01000114">
    <property type="protein sequence ID" value="KJE19378.1"/>
    <property type="molecule type" value="Genomic_DNA"/>
</dbReference>
<dbReference type="Proteomes" id="UP000032545">
    <property type="component" value="Unassembled WGS sequence"/>
</dbReference>
<evidence type="ECO:0000313" key="2">
    <source>
        <dbReference type="EMBL" id="KJE19378.1"/>
    </source>
</evidence>
<evidence type="ECO:0000313" key="3">
    <source>
        <dbReference type="Proteomes" id="UP000032545"/>
    </source>
</evidence>
<proteinExistence type="predicted"/>
<organism evidence="2 3">
    <name type="scientific">Frankia torreyi</name>
    <dbReference type="NCBI Taxonomy" id="1856"/>
    <lineage>
        <taxon>Bacteria</taxon>
        <taxon>Bacillati</taxon>
        <taxon>Actinomycetota</taxon>
        <taxon>Actinomycetes</taxon>
        <taxon>Frankiales</taxon>
        <taxon>Frankiaceae</taxon>
        <taxon>Frankia</taxon>
    </lineage>
</organism>
<dbReference type="AlphaFoldDB" id="A0A0D8B516"/>
<dbReference type="PATRIC" id="fig|1502723.3.peg.1029"/>
<gene>
    <name evidence="2" type="ORF">FF36_06340</name>
</gene>
<sequence length="40" mass="3938">MSRPRAIPLAFYGTVVADDDGSTRSSPGNAGGLCGTGPDA</sequence>
<name>A0A0D8B516_9ACTN</name>
<feature type="compositionally biased region" description="Gly residues" evidence="1">
    <location>
        <begin position="29"/>
        <end position="40"/>
    </location>
</feature>
<evidence type="ECO:0000256" key="1">
    <source>
        <dbReference type="SAM" id="MobiDB-lite"/>
    </source>
</evidence>
<feature type="region of interest" description="Disordered" evidence="1">
    <location>
        <begin position="17"/>
        <end position="40"/>
    </location>
</feature>
<comment type="caution">
    <text evidence="2">The sequence shown here is derived from an EMBL/GenBank/DDBJ whole genome shotgun (WGS) entry which is preliminary data.</text>
</comment>